<dbReference type="PANTHER" id="PTHR11003:SF345">
    <property type="entry name" value="TWIK FAMILY OF POTASSIUM CHANNELS PROTEIN 18"/>
    <property type="match status" value="1"/>
</dbReference>
<organism evidence="12 13">
    <name type="scientific">Actinia tenebrosa</name>
    <name type="common">Australian red waratah sea anemone</name>
    <dbReference type="NCBI Taxonomy" id="6105"/>
    <lineage>
        <taxon>Eukaryota</taxon>
        <taxon>Metazoa</taxon>
        <taxon>Cnidaria</taxon>
        <taxon>Anthozoa</taxon>
        <taxon>Hexacorallia</taxon>
        <taxon>Actiniaria</taxon>
        <taxon>Actiniidae</taxon>
        <taxon>Actinia</taxon>
    </lineage>
</organism>
<comment type="similarity">
    <text evidence="8">Belongs to the two pore domain potassium channel (TC 1.A.1.8) family.</text>
</comment>
<dbReference type="InterPro" id="IPR013099">
    <property type="entry name" value="K_chnl_dom"/>
</dbReference>
<dbReference type="OrthoDB" id="297496at2759"/>
<evidence type="ECO:0000256" key="7">
    <source>
        <dbReference type="ARBA" id="ARBA00023303"/>
    </source>
</evidence>
<dbReference type="PRINTS" id="PR01333">
    <property type="entry name" value="2POREKCHANEL"/>
</dbReference>
<dbReference type="RefSeq" id="XP_031550131.1">
    <property type="nucleotide sequence ID" value="XM_031694271.1"/>
</dbReference>
<feature type="transmembrane region" description="Helical" evidence="10">
    <location>
        <begin position="268"/>
        <end position="286"/>
    </location>
</feature>
<dbReference type="Pfam" id="PF07885">
    <property type="entry name" value="Ion_trans_2"/>
    <property type="match status" value="2"/>
</dbReference>
<dbReference type="InParanoid" id="A0A6P8H3V2"/>
<feature type="region of interest" description="Disordered" evidence="9">
    <location>
        <begin position="209"/>
        <end position="228"/>
    </location>
</feature>
<dbReference type="SUPFAM" id="SSF81324">
    <property type="entry name" value="Voltage-gated potassium channels"/>
    <property type="match status" value="2"/>
</dbReference>
<keyword evidence="7 8" id="KW-0407">Ion channel</keyword>
<evidence type="ECO:0000259" key="11">
    <source>
        <dbReference type="Pfam" id="PF07885"/>
    </source>
</evidence>
<evidence type="ECO:0000256" key="6">
    <source>
        <dbReference type="ARBA" id="ARBA00023136"/>
    </source>
</evidence>
<protein>
    <submittedName>
        <fullName evidence="13">Potassium channel subfamily K member 18-like</fullName>
    </submittedName>
</protein>
<feature type="compositionally biased region" description="Basic and acidic residues" evidence="9">
    <location>
        <begin position="8"/>
        <end position="17"/>
    </location>
</feature>
<reference evidence="13" key="1">
    <citation type="submission" date="2025-08" db="UniProtKB">
        <authorList>
            <consortium name="RefSeq"/>
        </authorList>
    </citation>
    <scope>IDENTIFICATION</scope>
    <source>
        <tissue evidence="13">Tentacle</tissue>
    </source>
</reference>
<evidence type="ECO:0000256" key="8">
    <source>
        <dbReference type="RuleBase" id="RU003857"/>
    </source>
</evidence>
<feature type="domain" description="Potassium channel" evidence="11">
    <location>
        <begin position="244"/>
        <end position="317"/>
    </location>
</feature>
<dbReference type="Proteomes" id="UP000515163">
    <property type="component" value="Unplaced"/>
</dbReference>
<feature type="transmembrane region" description="Helical" evidence="10">
    <location>
        <begin position="170"/>
        <end position="195"/>
    </location>
</feature>
<dbReference type="GO" id="GO:0022841">
    <property type="term" value="F:potassium ion leak channel activity"/>
    <property type="evidence" value="ECO:0007669"/>
    <property type="project" value="TreeGrafter"/>
</dbReference>
<dbReference type="AlphaFoldDB" id="A0A6P8H3V2"/>
<evidence type="ECO:0000313" key="13">
    <source>
        <dbReference type="RefSeq" id="XP_031550131.1"/>
    </source>
</evidence>
<dbReference type="Gene3D" id="1.10.287.70">
    <property type="match status" value="1"/>
</dbReference>
<evidence type="ECO:0000256" key="9">
    <source>
        <dbReference type="SAM" id="MobiDB-lite"/>
    </source>
</evidence>
<dbReference type="GeneID" id="116287581"/>
<dbReference type="GO" id="GO:0030322">
    <property type="term" value="P:stabilization of membrane potential"/>
    <property type="evidence" value="ECO:0007669"/>
    <property type="project" value="TreeGrafter"/>
</dbReference>
<evidence type="ECO:0000313" key="12">
    <source>
        <dbReference type="Proteomes" id="UP000515163"/>
    </source>
</evidence>
<proteinExistence type="inferred from homology"/>
<evidence type="ECO:0000256" key="2">
    <source>
        <dbReference type="ARBA" id="ARBA00022448"/>
    </source>
</evidence>
<feature type="transmembrane region" description="Helical" evidence="10">
    <location>
        <begin position="46"/>
        <end position="67"/>
    </location>
</feature>
<dbReference type="PANTHER" id="PTHR11003">
    <property type="entry name" value="POTASSIUM CHANNEL, SUBFAMILY K"/>
    <property type="match status" value="1"/>
</dbReference>
<keyword evidence="2 8" id="KW-0813">Transport</keyword>
<keyword evidence="6 10" id="KW-0472">Membrane</keyword>
<dbReference type="KEGG" id="aten:116287581"/>
<comment type="subcellular location">
    <subcellularLocation>
        <location evidence="1">Membrane</location>
        <topology evidence="1">Multi-pass membrane protein</topology>
    </subcellularLocation>
</comment>
<feature type="region of interest" description="Disordered" evidence="9">
    <location>
        <begin position="1"/>
        <end position="24"/>
    </location>
</feature>
<keyword evidence="3 8" id="KW-0812">Transmembrane</keyword>
<sequence>MASSELTDQEKTQRNEANDNTEPNEGAENIINLVAARKLCDLKPKFMYNCLLVGVLISYGLAGGFVFKTFEAAPIDFEEKTEAIKATPSAEDLLNELLKTQNKNTEPFDEEWRRFAIAKIDEFVDVKTKAGQVELNPVEWSFADSWLFACTIFTTIGYGNIAPLSIKGRFFCMLFATIGIPLFSVVAGSLASFIMDLTRTLHAEYHRRKRRAQSAQQKKDDTSSPDVEGEVPELEITLKHVAMVCFGYLCLGSMFFSLGEGWSLFESFYYCFITLSTVGLGDYVPGHVHHTSLFGVYILVGLVLLIMLFGALEEVITKHCQKIKDKLKVVD</sequence>
<dbReference type="GO" id="GO:0015271">
    <property type="term" value="F:outward rectifier potassium channel activity"/>
    <property type="evidence" value="ECO:0007669"/>
    <property type="project" value="TreeGrafter"/>
</dbReference>
<evidence type="ECO:0000256" key="10">
    <source>
        <dbReference type="SAM" id="Phobius"/>
    </source>
</evidence>
<name>A0A6P8H3V2_ACTTE</name>
<keyword evidence="12" id="KW-1185">Reference proteome</keyword>
<evidence type="ECO:0000256" key="5">
    <source>
        <dbReference type="ARBA" id="ARBA00023065"/>
    </source>
</evidence>
<gene>
    <name evidence="13" type="primary">LOC116287581</name>
</gene>
<feature type="transmembrane region" description="Helical" evidence="10">
    <location>
        <begin position="292"/>
        <end position="312"/>
    </location>
</feature>
<feature type="domain" description="Potassium channel" evidence="11">
    <location>
        <begin position="139"/>
        <end position="195"/>
    </location>
</feature>
<feature type="transmembrane region" description="Helical" evidence="10">
    <location>
        <begin position="236"/>
        <end position="256"/>
    </location>
</feature>
<feature type="transmembrane region" description="Helical" evidence="10">
    <location>
        <begin position="145"/>
        <end position="163"/>
    </location>
</feature>
<accession>A0A6P8H3V2</accession>
<keyword evidence="4 10" id="KW-1133">Transmembrane helix</keyword>
<dbReference type="GO" id="GO:0005886">
    <property type="term" value="C:plasma membrane"/>
    <property type="evidence" value="ECO:0007669"/>
    <property type="project" value="TreeGrafter"/>
</dbReference>
<evidence type="ECO:0000256" key="3">
    <source>
        <dbReference type="ARBA" id="ARBA00022692"/>
    </source>
</evidence>
<evidence type="ECO:0000256" key="4">
    <source>
        <dbReference type="ARBA" id="ARBA00022989"/>
    </source>
</evidence>
<keyword evidence="5 8" id="KW-0406">Ion transport</keyword>
<evidence type="ECO:0000256" key="1">
    <source>
        <dbReference type="ARBA" id="ARBA00004141"/>
    </source>
</evidence>
<dbReference type="InterPro" id="IPR003280">
    <property type="entry name" value="2pore_dom_K_chnl"/>
</dbReference>